<protein>
    <submittedName>
        <fullName evidence="4">Pentatricopeptide repeat-containing protein At4g19220, mitochondrial</fullName>
    </submittedName>
</protein>
<feature type="repeat" description="PPR" evidence="2">
    <location>
        <begin position="564"/>
        <end position="598"/>
    </location>
</feature>
<dbReference type="PANTHER" id="PTHR47926:SF481">
    <property type="entry name" value="TETRATRICOPEPTIDE-LIKE HELICAL DOMAIN SUPERFAMILY"/>
    <property type="match status" value="1"/>
</dbReference>
<dbReference type="PROSITE" id="PS51375">
    <property type="entry name" value="PPR"/>
    <property type="match status" value="7"/>
</dbReference>
<evidence type="ECO:0000313" key="3">
    <source>
        <dbReference type="Proteomes" id="UP000694864"/>
    </source>
</evidence>
<dbReference type="InterPro" id="IPR046960">
    <property type="entry name" value="PPR_At4g14850-like_plant"/>
</dbReference>
<keyword evidence="1" id="KW-0677">Repeat</keyword>
<feature type="repeat" description="PPR" evidence="2">
    <location>
        <begin position="357"/>
        <end position="387"/>
    </location>
</feature>
<dbReference type="Gene3D" id="1.25.40.10">
    <property type="entry name" value="Tetratricopeptide repeat domain"/>
    <property type="match status" value="7"/>
</dbReference>
<gene>
    <name evidence="4" type="primary">LOC104723120</name>
</gene>
<dbReference type="InterPro" id="IPR046848">
    <property type="entry name" value="E_motif"/>
</dbReference>
<accession>A0ABM0UDW0</accession>
<dbReference type="Proteomes" id="UP000694864">
    <property type="component" value="Chromosome 11"/>
</dbReference>
<feature type="repeat" description="PPR" evidence="2">
    <location>
        <begin position="801"/>
        <end position="831"/>
    </location>
</feature>
<dbReference type="Pfam" id="PF13041">
    <property type="entry name" value="PPR_2"/>
    <property type="match status" value="2"/>
</dbReference>
<dbReference type="InterPro" id="IPR011990">
    <property type="entry name" value="TPR-like_helical_dom_sf"/>
</dbReference>
<reference evidence="4" key="2">
    <citation type="submission" date="2025-08" db="UniProtKB">
        <authorList>
            <consortium name="RefSeq"/>
        </authorList>
    </citation>
    <scope>IDENTIFICATION</scope>
    <source>
        <tissue evidence="4">Leaf</tissue>
    </source>
</reference>
<dbReference type="NCBIfam" id="TIGR00756">
    <property type="entry name" value="PPR"/>
    <property type="match status" value="6"/>
</dbReference>
<feature type="repeat" description="PPR" evidence="2">
    <location>
        <begin position="764"/>
        <end position="798"/>
    </location>
</feature>
<proteinExistence type="predicted"/>
<dbReference type="InterPro" id="IPR002885">
    <property type="entry name" value="PPR_rpt"/>
</dbReference>
<dbReference type="PANTHER" id="PTHR47926">
    <property type="entry name" value="PENTATRICOPEPTIDE REPEAT-CONTAINING PROTEIN"/>
    <property type="match status" value="1"/>
</dbReference>
<feature type="non-terminal residue" evidence="4">
    <location>
        <position position="1"/>
    </location>
</feature>
<dbReference type="Pfam" id="PF01535">
    <property type="entry name" value="PPR"/>
    <property type="match status" value="8"/>
</dbReference>
<dbReference type="Pfam" id="PF20431">
    <property type="entry name" value="E_motif"/>
    <property type="match status" value="1"/>
</dbReference>
<reference evidence="3" key="1">
    <citation type="journal article" date="2014" name="Nat. Commun.">
        <title>The emerging biofuel crop Camelina sativa retains a highly undifferentiated hexaploid genome structure.</title>
        <authorList>
            <person name="Kagale S."/>
            <person name="Koh C."/>
            <person name="Nixon J."/>
            <person name="Bollina V."/>
            <person name="Clarke W.E."/>
            <person name="Tuteja R."/>
            <person name="Spillane C."/>
            <person name="Robinson S.J."/>
            <person name="Links M.G."/>
            <person name="Clarke C."/>
            <person name="Higgins E.E."/>
            <person name="Huebert T."/>
            <person name="Sharpe A.G."/>
            <person name="Parkin I.A."/>
        </authorList>
    </citation>
    <scope>NUCLEOTIDE SEQUENCE [LARGE SCALE GENOMIC DNA]</scope>
    <source>
        <strain evidence="3">cv. DH55</strain>
    </source>
</reference>
<feature type="repeat" description="PPR" evidence="2">
    <location>
        <begin position="153"/>
        <end position="187"/>
    </location>
</feature>
<keyword evidence="3" id="KW-1185">Reference proteome</keyword>
<organism evidence="3 4">
    <name type="scientific">Camelina sativa</name>
    <name type="common">False flax</name>
    <name type="synonym">Myagrum sativum</name>
    <dbReference type="NCBI Taxonomy" id="90675"/>
    <lineage>
        <taxon>Eukaryota</taxon>
        <taxon>Viridiplantae</taxon>
        <taxon>Streptophyta</taxon>
        <taxon>Embryophyta</taxon>
        <taxon>Tracheophyta</taxon>
        <taxon>Spermatophyta</taxon>
        <taxon>Magnoliopsida</taxon>
        <taxon>eudicotyledons</taxon>
        <taxon>Gunneridae</taxon>
        <taxon>Pentapetalae</taxon>
        <taxon>rosids</taxon>
        <taxon>malvids</taxon>
        <taxon>Brassicales</taxon>
        <taxon>Brassicaceae</taxon>
        <taxon>Camelineae</taxon>
        <taxon>Camelina</taxon>
    </lineage>
</organism>
<feature type="repeat" description="PPR" evidence="2">
    <location>
        <begin position="223"/>
        <end position="257"/>
    </location>
</feature>
<evidence type="ECO:0000313" key="4">
    <source>
        <dbReference type="RefSeq" id="XP_010439734.2"/>
    </source>
</evidence>
<evidence type="ECO:0000256" key="1">
    <source>
        <dbReference type="ARBA" id="ARBA00022737"/>
    </source>
</evidence>
<name>A0ABM0UDW0_CAMSA</name>
<dbReference type="GeneID" id="104723120"/>
<dbReference type="RefSeq" id="XP_010439734.2">
    <property type="nucleotide sequence ID" value="XM_010441432.2"/>
</dbReference>
<sequence length="949" mass="104593">TADVLFVMVRNYAISPEKLRIYCSGHIIYSLRHLVPRRNSISGCYSSISKRKYDRHFASSVLSPVTSIDYNMFDEMSEKENRKVESSFMFLRDVLRSSMMRTETETPRSVHCFALKCGFLLDLPVSSQLLTLYGRTGDLVSSLGLFGELKVKDVIVWNSMITALNQNGRYIAAVGLFVEMIQKGTEFDSTTLLLAASALSSLHLSRKCSMVHCLAIETGSVSDSSLCNALMNLYAKGEDLISAESVFAHMEHRDIVSWNTIVTKCLANGHPRKSLKYFKSMCGLGQEADSVTFSCVISACGSLEDLPLGESFHGLVIQSGYSPETYVSVANSIISMYSKCGDVEAAETVFEELLCKDVISWNSVLSGFAANGMFQEAFGILKVMQSVDKIQPDIATVVTITSICGDLCLSQEGRAVHGYTVRRDMQSRALEVINSIIDMYGKCGLTSQARLLFKTTTNRDLVSCNSMISAFAQNGFTQEAKNLFKEVVSEYSFSKFSLSTVLAILTSCDSSNSLIFGKSVHCWLQKLGFGDNILSANSVINMYIGCKDLTSAFLLLETISDTRDLTSWNSVIYGCASSGHHLESLRAFQAMSREGKIRHDLITLLGTISASGNVGLILQGRYFHGLAIKSLREPDTQLQNTLITMYGRCKDIESAVKVFGLIFDPNLCSWNCVISALSQNKAGREVFQLFRNLKLEPNEITFVGLLSASTQLGSTRYGMQAHCHLIRRGFQANPFVSAALVDMYSSCGMLETGIKVFKNSGVNSISAWNSVISAYGFHGMGEKAMELFKELSSSNSGMEPNKSTFISLLSACSHSGFIDDGLRYYNQMEEKFGVKPVTEHWVCIVDMLGRAGKLREAYEFITSIGEPQKAGVWGALLSACNYHGDTKLGKEVAEVLFEMEPDNASYYISLSNTYVGLGSWDEAVRLRKMVEDNNLKKLPGYSIIGVGVR</sequence>
<evidence type="ECO:0000256" key="2">
    <source>
        <dbReference type="PROSITE-ProRule" id="PRU00708"/>
    </source>
</evidence>
<feature type="repeat" description="PPR" evidence="2">
    <location>
        <begin position="460"/>
        <end position="490"/>
    </location>
</feature>